<dbReference type="Pfam" id="PF07995">
    <property type="entry name" value="GSDH"/>
    <property type="match status" value="1"/>
</dbReference>
<evidence type="ECO:0000313" key="2">
    <source>
        <dbReference type="EMBL" id="ADD93701.1"/>
    </source>
</evidence>
<protein>
    <recommendedName>
        <fullName evidence="1">Glucose/Sorbosone dehydrogenase domain-containing protein</fullName>
    </recommendedName>
</protein>
<feature type="domain" description="Glucose/Sorbosone dehydrogenase" evidence="1">
    <location>
        <begin position="1"/>
        <end position="55"/>
    </location>
</feature>
<organism evidence="2">
    <name type="scientific">uncultured marine bacterium MedDCM-OCT-S04-C749</name>
    <dbReference type="NCBI Taxonomy" id="743061"/>
    <lineage>
        <taxon>Bacteria</taxon>
        <taxon>environmental samples</taxon>
    </lineage>
</organism>
<dbReference type="InterPro" id="IPR012938">
    <property type="entry name" value="Glc/Sorbosone_DH"/>
</dbReference>
<dbReference type="AlphaFoldDB" id="D6PDA0"/>
<name>D6PDA0_9BACT</name>
<proteinExistence type="predicted"/>
<accession>D6PDA0</accession>
<sequence>MTGLKSKAIFRLEIKNNQVIHQEKFYIGNRIRALTIGHDFTLWAIEDGGAGRLLKLILE</sequence>
<reference evidence="2" key="1">
    <citation type="journal article" date="2010" name="ISME J.">
        <title>Metagenome of the Mediterranean deep chlorophyll maximum studied by direct and fosmid library 454 pyrosequencing.</title>
        <authorList>
            <person name="Ghai R."/>
            <person name="Martin-Cuadrado A.B."/>
            <person name="Molto A.G."/>
            <person name="Heredia I.G."/>
            <person name="Cabrera R."/>
            <person name="Martin J."/>
            <person name="Verdu M."/>
            <person name="Deschamps P."/>
            <person name="Moreira D."/>
            <person name="Lopez-Garcia P."/>
            <person name="Mira A."/>
            <person name="Rodriguez-Valera F."/>
        </authorList>
    </citation>
    <scope>NUCLEOTIDE SEQUENCE</scope>
</reference>
<evidence type="ECO:0000259" key="1">
    <source>
        <dbReference type="Pfam" id="PF07995"/>
    </source>
</evidence>
<dbReference type="EMBL" id="GU942993">
    <property type="protein sequence ID" value="ADD93701.1"/>
    <property type="molecule type" value="Genomic_DNA"/>
</dbReference>